<accession>A0ACC6ST53</accession>
<gene>
    <name evidence="1" type="ORF">NKI81_02675</name>
</gene>
<evidence type="ECO:0000313" key="1">
    <source>
        <dbReference type="EMBL" id="MER9282868.1"/>
    </source>
</evidence>
<proteinExistence type="predicted"/>
<organism evidence="1 2">
    <name type="scientific">Mesorhizobium australicum</name>
    <dbReference type="NCBI Taxonomy" id="536018"/>
    <lineage>
        <taxon>Bacteria</taxon>
        <taxon>Pseudomonadati</taxon>
        <taxon>Pseudomonadota</taxon>
        <taxon>Alphaproteobacteria</taxon>
        <taxon>Hyphomicrobiales</taxon>
        <taxon>Phyllobacteriaceae</taxon>
        <taxon>Mesorhizobium</taxon>
    </lineage>
</organism>
<keyword evidence="2" id="KW-1185">Reference proteome</keyword>
<protein>
    <submittedName>
        <fullName evidence="1">Cytochrome (Ubi)quinol oxidase subunit III</fullName>
    </submittedName>
</protein>
<dbReference type="Proteomes" id="UP001480082">
    <property type="component" value="Unassembled WGS sequence"/>
</dbReference>
<comment type="caution">
    <text evidence="1">The sequence shown here is derived from an EMBL/GenBank/DDBJ whole genome shotgun (WGS) entry which is preliminary data.</text>
</comment>
<sequence>MSDHAFTSDISADRQTRNPYRLNRTGSHGARSATGHGQGGPASKFVTVAYGFWIFLLSDIIMFSAFFAAYAVLAKATAGGPTGKDLFEPTRVAVQTGLLLSSSFTGGLATLASHRRSMAATQFWLLITGLLGAAFLLLEVQEFAAMAGEQAGPSRSAFLSAFFALVGCHGTHVALGLLWLGTMMAQLWVKGFRPDILRRLHCFGLFWHALDIIWVAIFTLVYLLGASP</sequence>
<reference evidence="1 2" key="1">
    <citation type="journal article" date="2024" name="Proc. Natl. Acad. Sci. U.S.A.">
        <title>The evolutionary genomics of adaptation to stress in wild rhizobium bacteria.</title>
        <authorList>
            <person name="Kehlet-Delgado H."/>
            <person name="Montoya A.P."/>
            <person name="Jensen K.T."/>
            <person name="Wendlandt C.E."/>
            <person name="Dexheimer C."/>
            <person name="Roberts M."/>
            <person name="Torres Martinez L."/>
            <person name="Friesen M.L."/>
            <person name="Griffitts J.S."/>
            <person name="Porter S.S."/>
        </authorList>
    </citation>
    <scope>NUCLEOTIDE SEQUENCE [LARGE SCALE GENOMIC DNA]</scope>
    <source>
        <strain evidence="1 2">M0468</strain>
    </source>
</reference>
<dbReference type="EMBL" id="JAMYRI010000001">
    <property type="protein sequence ID" value="MER9282868.1"/>
    <property type="molecule type" value="Genomic_DNA"/>
</dbReference>
<name>A0ACC6ST53_9HYPH</name>
<evidence type="ECO:0000313" key="2">
    <source>
        <dbReference type="Proteomes" id="UP001480082"/>
    </source>
</evidence>